<dbReference type="InterPro" id="IPR039421">
    <property type="entry name" value="Type_1_exporter"/>
</dbReference>
<evidence type="ECO:0000313" key="11">
    <source>
        <dbReference type="Proteomes" id="UP001596022"/>
    </source>
</evidence>
<dbReference type="PROSITE" id="PS00211">
    <property type="entry name" value="ABC_TRANSPORTER_1"/>
    <property type="match status" value="1"/>
</dbReference>
<name>A0ABV9GGB0_9BACL</name>
<evidence type="ECO:0000256" key="2">
    <source>
        <dbReference type="ARBA" id="ARBA00022692"/>
    </source>
</evidence>
<evidence type="ECO:0000256" key="6">
    <source>
        <dbReference type="ARBA" id="ARBA00023136"/>
    </source>
</evidence>
<keyword evidence="6 7" id="KW-0472">Membrane</keyword>
<dbReference type="Pfam" id="PF00664">
    <property type="entry name" value="ABC_membrane"/>
    <property type="match status" value="1"/>
</dbReference>
<dbReference type="SUPFAM" id="SSF90123">
    <property type="entry name" value="ABC transporter transmembrane region"/>
    <property type="match status" value="1"/>
</dbReference>
<evidence type="ECO:0000256" key="4">
    <source>
        <dbReference type="ARBA" id="ARBA00022840"/>
    </source>
</evidence>
<keyword evidence="3" id="KW-0547">Nucleotide-binding</keyword>
<evidence type="ECO:0000256" key="7">
    <source>
        <dbReference type="SAM" id="Phobius"/>
    </source>
</evidence>
<evidence type="ECO:0000259" key="8">
    <source>
        <dbReference type="PROSITE" id="PS50893"/>
    </source>
</evidence>
<keyword evidence="5 7" id="KW-1133">Transmembrane helix</keyword>
<reference evidence="11" key="1">
    <citation type="journal article" date="2019" name="Int. J. Syst. Evol. Microbiol.">
        <title>The Global Catalogue of Microorganisms (GCM) 10K type strain sequencing project: providing services to taxonomists for standard genome sequencing and annotation.</title>
        <authorList>
            <consortium name="The Broad Institute Genomics Platform"/>
            <consortium name="The Broad Institute Genome Sequencing Center for Infectious Disease"/>
            <person name="Wu L."/>
            <person name="Ma J."/>
        </authorList>
    </citation>
    <scope>NUCLEOTIDE SEQUENCE [LARGE SCALE GENOMIC DNA]</scope>
    <source>
        <strain evidence="11">CGMCC 1.16306</strain>
    </source>
</reference>
<dbReference type="InterPro" id="IPR003439">
    <property type="entry name" value="ABC_transporter-like_ATP-bd"/>
</dbReference>
<keyword evidence="4 10" id="KW-0067">ATP-binding</keyword>
<dbReference type="InterPro" id="IPR027417">
    <property type="entry name" value="P-loop_NTPase"/>
</dbReference>
<dbReference type="PANTHER" id="PTHR43394:SF1">
    <property type="entry name" value="ATP-BINDING CASSETTE SUB-FAMILY B MEMBER 10, MITOCHONDRIAL"/>
    <property type="match status" value="1"/>
</dbReference>
<dbReference type="SMART" id="SM00382">
    <property type="entry name" value="AAA"/>
    <property type="match status" value="1"/>
</dbReference>
<organism evidence="10 11">
    <name type="scientific">Camelliibacillus cellulosilyticus</name>
    <dbReference type="NCBI Taxonomy" id="2174486"/>
    <lineage>
        <taxon>Bacteria</taxon>
        <taxon>Bacillati</taxon>
        <taxon>Bacillota</taxon>
        <taxon>Bacilli</taxon>
        <taxon>Bacillales</taxon>
        <taxon>Sporolactobacillaceae</taxon>
        <taxon>Camelliibacillus</taxon>
    </lineage>
</organism>
<proteinExistence type="predicted"/>
<feature type="transmembrane region" description="Helical" evidence="7">
    <location>
        <begin position="248"/>
        <end position="266"/>
    </location>
</feature>
<dbReference type="InterPro" id="IPR011527">
    <property type="entry name" value="ABC1_TM_dom"/>
</dbReference>
<dbReference type="Gene3D" id="1.20.1560.10">
    <property type="entry name" value="ABC transporter type 1, transmembrane domain"/>
    <property type="match status" value="1"/>
</dbReference>
<keyword evidence="2 7" id="KW-0812">Transmembrane</keyword>
<evidence type="ECO:0000256" key="3">
    <source>
        <dbReference type="ARBA" id="ARBA00022741"/>
    </source>
</evidence>
<dbReference type="InterPro" id="IPR003593">
    <property type="entry name" value="AAA+_ATPase"/>
</dbReference>
<gene>
    <name evidence="10" type="ORF">ACFO4N_00410</name>
</gene>
<dbReference type="CDD" id="cd18542">
    <property type="entry name" value="ABC_6TM_YknU_like"/>
    <property type="match status" value="1"/>
</dbReference>
<evidence type="ECO:0000256" key="5">
    <source>
        <dbReference type="ARBA" id="ARBA00022989"/>
    </source>
</evidence>
<accession>A0ABV9GGB0</accession>
<sequence length="586" mass="67064">MDVFKRLKRFYWPYRKYFFGSIIFLLFVTGITVLYPVFLQQTIDNVVSKSNYGYASILAITFIILMVIKGIAAYFQQYWGSLFGVSAVYELRKALYRKLQYLPFRYYDNARTGDLMSRLTQDVEGFRFFLSQGVTQLFNFILIVGFSLIIMFTYSWELAVVTLVMTPFLAVAVFKFEHKVHPAFRGIRRSMGRLNTRVQENISGMTTVKALAQENREIERFSDDNMDYREREIFTSKLWAKYFPLMEFIGNLCVVFLLGLGGYLVIKGHMRPGELIAFFSLVWYIMGPLMDLGFIVNQFSQAKASGERLLQILDEPAEIHSPKQPVERERFLGKVTFENVSLQYPQESSYALKNISFEAHPGEVIGLMGATGAGKSSVTQLIARFYDATDGRVLIDDEPIGRYTLKALRKNIGFVLQETFLFSSTIRDNIAYGNPDATDEEVIEAAKRAQAHEFISELADGYNTMLGERGLGLSGGQKQRIAIARALLINPSILILDDATSAVDMQTEQKIQKAFRELMKGRTTFIIAHRISSVQHADKILVLKDGEIAERGTHDELVQRPNGLYRRIYDIQYKDKEMFKAHQNVH</sequence>
<feature type="transmembrane region" description="Helical" evidence="7">
    <location>
        <begin position="51"/>
        <end position="72"/>
    </location>
</feature>
<feature type="transmembrane region" description="Helical" evidence="7">
    <location>
        <begin position="137"/>
        <end position="156"/>
    </location>
</feature>
<comment type="caution">
    <text evidence="10">The sequence shown here is derived from an EMBL/GenBank/DDBJ whole genome shotgun (WGS) entry which is preliminary data.</text>
</comment>
<dbReference type="EMBL" id="JBHSFW010000001">
    <property type="protein sequence ID" value="MFC4617183.1"/>
    <property type="molecule type" value="Genomic_DNA"/>
</dbReference>
<evidence type="ECO:0000256" key="1">
    <source>
        <dbReference type="ARBA" id="ARBA00004651"/>
    </source>
</evidence>
<keyword evidence="11" id="KW-1185">Reference proteome</keyword>
<dbReference type="Proteomes" id="UP001596022">
    <property type="component" value="Unassembled WGS sequence"/>
</dbReference>
<comment type="subcellular location">
    <subcellularLocation>
        <location evidence="1">Cell membrane</location>
        <topology evidence="1">Multi-pass membrane protein</topology>
    </subcellularLocation>
</comment>
<dbReference type="SUPFAM" id="SSF52540">
    <property type="entry name" value="P-loop containing nucleoside triphosphate hydrolases"/>
    <property type="match status" value="1"/>
</dbReference>
<evidence type="ECO:0000313" key="10">
    <source>
        <dbReference type="EMBL" id="MFC4617183.1"/>
    </source>
</evidence>
<dbReference type="PROSITE" id="PS50893">
    <property type="entry name" value="ABC_TRANSPORTER_2"/>
    <property type="match status" value="1"/>
</dbReference>
<feature type="domain" description="ABC transporter" evidence="8">
    <location>
        <begin position="335"/>
        <end position="570"/>
    </location>
</feature>
<protein>
    <submittedName>
        <fullName evidence="10">ABC transporter ATP-binding protein</fullName>
    </submittedName>
</protein>
<dbReference type="InterPro" id="IPR017871">
    <property type="entry name" value="ABC_transporter-like_CS"/>
</dbReference>
<dbReference type="RefSeq" id="WP_376844243.1">
    <property type="nucleotide sequence ID" value="NZ_JBHSFW010000001.1"/>
</dbReference>
<dbReference type="PANTHER" id="PTHR43394">
    <property type="entry name" value="ATP-DEPENDENT PERMEASE MDL1, MITOCHONDRIAL"/>
    <property type="match status" value="1"/>
</dbReference>
<dbReference type="GO" id="GO:0005524">
    <property type="term" value="F:ATP binding"/>
    <property type="evidence" value="ECO:0007669"/>
    <property type="project" value="UniProtKB-KW"/>
</dbReference>
<evidence type="ECO:0000259" key="9">
    <source>
        <dbReference type="PROSITE" id="PS50929"/>
    </source>
</evidence>
<dbReference type="PROSITE" id="PS50929">
    <property type="entry name" value="ABC_TM1F"/>
    <property type="match status" value="1"/>
</dbReference>
<feature type="transmembrane region" description="Helical" evidence="7">
    <location>
        <begin position="275"/>
        <end position="296"/>
    </location>
</feature>
<dbReference type="Pfam" id="PF00005">
    <property type="entry name" value="ABC_tran"/>
    <property type="match status" value="1"/>
</dbReference>
<dbReference type="Gene3D" id="3.40.50.300">
    <property type="entry name" value="P-loop containing nucleotide triphosphate hydrolases"/>
    <property type="match status" value="1"/>
</dbReference>
<dbReference type="InterPro" id="IPR036640">
    <property type="entry name" value="ABC1_TM_sf"/>
</dbReference>
<feature type="domain" description="ABC transmembrane type-1" evidence="9">
    <location>
        <begin position="19"/>
        <end position="301"/>
    </location>
</feature>
<feature type="transmembrane region" description="Helical" evidence="7">
    <location>
        <begin position="17"/>
        <end position="39"/>
    </location>
</feature>